<keyword evidence="1" id="KW-1133">Transmembrane helix</keyword>
<feature type="transmembrane region" description="Helical" evidence="1">
    <location>
        <begin position="217"/>
        <end position="239"/>
    </location>
</feature>
<feature type="transmembrane region" description="Helical" evidence="1">
    <location>
        <begin position="110"/>
        <end position="133"/>
    </location>
</feature>
<name>A0ABY6D6Y2_9RHOB</name>
<keyword evidence="1" id="KW-0472">Membrane</keyword>
<evidence type="ECO:0000256" key="1">
    <source>
        <dbReference type="SAM" id="Phobius"/>
    </source>
</evidence>
<sequence>MTGLKVIIHALRMVWGNRREAVQIGLAPVMLMIVATVILRIHDGPIWSMAHALSFEQVVLNAFASEEAFLLMLLWVFATIWFFVSWHRFILLEEYPKGWLPPLHREESIAYLRAATWLFGIGIVALFVMVFVTAILGEVMFNIFVLGVALLAFVIYRISPILPAAAVGRKMGFSEVLVATQGASLTILMVMVFRYAASRVLDATVAGAADINGALGLIVFGVLTFVLSLINVSILTTIYGHWVEGRPLD</sequence>
<keyword evidence="1" id="KW-0812">Transmembrane</keyword>
<proteinExistence type="predicted"/>
<gene>
    <name evidence="2" type="ORF">N7U68_12275</name>
</gene>
<dbReference type="RefSeq" id="WP_263046984.1">
    <property type="nucleotide sequence ID" value="NZ_CP106738.1"/>
</dbReference>
<keyword evidence="3" id="KW-1185">Reference proteome</keyword>
<feature type="transmembrane region" description="Helical" evidence="1">
    <location>
        <begin position="21"/>
        <end position="41"/>
    </location>
</feature>
<feature type="transmembrane region" description="Helical" evidence="1">
    <location>
        <begin position="68"/>
        <end position="89"/>
    </location>
</feature>
<feature type="transmembrane region" description="Helical" evidence="1">
    <location>
        <begin position="139"/>
        <end position="156"/>
    </location>
</feature>
<dbReference type="EMBL" id="CP106738">
    <property type="protein sequence ID" value="UXX81899.1"/>
    <property type="molecule type" value="Genomic_DNA"/>
</dbReference>
<evidence type="ECO:0000313" key="2">
    <source>
        <dbReference type="EMBL" id="UXX81899.1"/>
    </source>
</evidence>
<reference evidence="2" key="1">
    <citation type="submission" date="2022-10" db="EMBL/GenBank/DDBJ databases">
        <title>Roseovarius pelagicus sp. nov., isolated from Arctic seawater.</title>
        <authorList>
            <person name="Hong Y.W."/>
            <person name="Hwang C.Y."/>
        </authorList>
    </citation>
    <scope>NUCLEOTIDE SEQUENCE</scope>
    <source>
        <strain evidence="2">HL-MP18</strain>
    </source>
</reference>
<accession>A0ABY6D6Y2</accession>
<organism evidence="2 3">
    <name type="scientific">Roseovarius pelagicus</name>
    <dbReference type="NCBI Taxonomy" id="2980108"/>
    <lineage>
        <taxon>Bacteria</taxon>
        <taxon>Pseudomonadati</taxon>
        <taxon>Pseudomonadota</taxon>
        <taxon>Alphaproteobacteria</taxon>
        <taxon>Rhodobacterales</taxon>
        <taxon>Roseobacteraceae</taxon>
        <taxon>Roseovarius</taxon>
    </lineage>
</organism>
<evidence type="ECO:0000313" key="3">
    <source>
        <dbReference type="Proteomes" id="UP001064087"/>
    </source>
</evidence>
<feature type="transmembrane region" description="Helical" evidence="1">
    <location>
        <begin position="176"/>
        <end position="197"/>
    </location>
</feature>
<dbReference type="Proteomes" id="UP001064087">
    <property type="component" value="Chromosome"/>
</dbReference>
<protein>
    <submittedName>
        <fullName evidence="2">Uncharacterized protein</fullName>
    </submittedName>
</protein>